<dbReference type="AlphaFoldDB" id="A0A815CSM5"/>
<name>A0A815CSM5_9BILA</name>
<keyword evidence="1" id="KW-1133">Transmembrane helix</keyword>
<dbReference type="Proteomes" id="UP000663829">
    <property type="component" value="Unassembled WGS sequence"/>
</dbReference>
<feature type="transmembrane region" description="Helical" evidence="1">
    <location>
        <begin position="24"/>
        <end position="52"/>
    </location>
</feature>
<dbReference type="Proteomes" id="UP000681722">
    <property type="component" value="Unassembled WGS sequence"/>
</dbReference>
<accession>A0A815CSM5</accession>
<gene>
    <name evidence="2" type="ORF">GPM918_LOCUS27707</name>
    <name evidence="3" type="ORF">SRO942_LOCUS28076</name>
</gene>
<evidence type="ECO:0000313" key="4">
    <source>
        <dbReference type="Proteomes" id="UP000663829"/>
    </source>
</evidence>
<keyword evidence="4" id="KW-1185">Reference proteome</keyword>
<protein>
    <submittedName>
        <fullName evidence="2">Uncharacterized protein</fullName>
    </submittedName>
</protein>
<keyword evidence="1" id="KW-0812">Transmembrane</keyword>
<comment type="caution">
    <text evidence="2">The sequence shown here is derived from an EMBL/GenBank/DDBJ whole genome shotgun (WGS) entry which is preliminary data.</text>
</comment>
<organism evidence="2 4">
    <name type="scientific">Didymodactylos carnosus</name>
    <dbReference type="NCBI Taxonomy" id="1234261"/>
    <lineage>
        <taxon>Eukaryota</taxon>
        <taxon>Metazoa</taxon>
        <taxon>Spiralia</taxon>
        <taxon>Gnathifera</taxon>
        <taxon>Rotifera</taxon>
        <taxon>Eurotatoria</taxon>
        <taxon>Bdelloidea</taxon>
        <taxon>Philodinida</taxon>
        <taxon>Philodinidae</taxon>
        <taxon>Didymodactylos</taxon>
    </lineage>
</organism>
<reference evidence="2" key="1">
    <citation type="submission" date="2021-02" db="EMBL/GenBank/DDBJ databases">
        <authorList>
            <person name="Nowell W R."/>
        </authorList>
    </citation>
    <scope>NUCLEOTIDE SEQUENCE</scope>
</reference>
<proteinExistence type="predicted"/>
<evidence type="ECO:0000313" key="3">
    <source>
        <dbReference type="EMBL" id="CAF4082519.1"/>
    </source>
</evidence>
<dbReference type="EMBL" id="CAJNOQ010011745">
    <property type="protein sequence ID" value="CAF1284175.1"/>
    <property type="molecule type" value="Genomic_DNA"/>
</dbReference>
<keyword evidence="1" id="KW-0472">Membrane</keyword>
<evidence type="ECO:0000313" key="2">
    <source>
        <dbReference type="EMBL" id="CAF1284175.1"/>
    </source>
</evidence>
<dbReference type="EMBL" id="CAJOBC010029316">
    <property type="protein sequence ID" value="CAF4082519.1"/>
    <property type="molecule type" value="Genomic_DNA"/>
</dbReference>
<sequence>MYPQNPTEVPIPVPSSTPMKDRRWLSAVPLIAVCCLVLVGLLLAATIVLALIPLYLPKRGSGTVAVQVNQRAFVSPADIEEPIEKHDEQCSCYISS</sequence>
<evidence type="ECO:0000256" key="1">
    <source>
        <dbReference type="SAM" id="Phobius"/>
    </source>
</evidence>